<dbReference type="EMBL" id="JACOFV010000021">
    <property type="protein sequence ID" value="MBC3864040.1"/>
    <property type="molecule type" value="Genomic_DNA"/>
</dbReference>
<dbReference type="Pfam" id="PF13532">
    <property type="entry name" value="2OG-FeII_Oxy_2"/>
    <property type="match status" value="1"/>
</dbReference>
<feature type="binding site" evidence="6">
    <location>
        <position position="127"/>
    </location>
    <ligand>
        <name>Fe cation</name>
        <dbReference type="ChEBI" id="CHEBI:24875"/>
        <note>catalytic</note>
    </ligand>
</feature>
<comment type="caution">
    <text evidence="8">The sequence shown here is derived from an EMBL/GenBank/DDBJ whole genome shotgun (WGS) entry which is preliminary data.</text>
</comment>
<dbReference type="InterPro" id="IPR004574">
    <property type="entry name" value="Alkb"/>
</dbReference>
<keyword evidence="4 6" id="KW-0408">Iron</keyword>
<dbReference type="Proteomes" id="UP000634011">
    <property type="component" value="Unassembled WGS sequence"/>
</dbReference>
<dbReference type="GO" id="GO:0035516">
    <property type="term" value="F:broad specificity oxidative DNA demethylase activity"/>
    <property type="evidence" value="ECO:0007669"/>
    <property type="project" value="UniProtKB-EC"/>
</dbReference>
<accession>A0A923HJ68</accession>
<evidence type="ECO:0000259" key="7">
    <source>
        <dbReference type="PROSITE" id="PS51471"/>
    </source>
</evidence>
<feature type="binding site" evidence="6">
    <location>
        <position position="181"/>
    </location>
    <ligand>
        <name>Fe cation</name>
        <dbReference type="ChEBI" id="CHEBI:24875"/>
        <note>catalytic</note>
    </ligand>
</feature>
<keyword evidence="3 8" id="KW-0560">Oxidoreductase</keyword>
<dbReference type="GO" id="GO:0035515">
    <property type="term" value="F:oxidative RNA demethylase activity"/>
    <property type="evidence" value="ECO:0007669"/>
    <property type="project" value="TreeGrafter"/>
</dbReference>
<dbReference type="InterPro" id="IPR037151">
    <property type="entry name" value="AlkB-like_sf"/>
</dbReference>
<dbReference type="GO" id="GO:0008198">
    <property type="term" value="F:ferrous iron binding"/>
    <property type="evidence" value="ECO:0007669"/>
    <property type="project" value="TreeGrafter"/>
</dbReference>
<feature type="domain" description="Fe2OG dioxygenase" evidence="7">
    <location>
        <begin position="107"/>
        <end position="207"/>
    </location>
</feature>
<evidence type="ECO:0000256" key="3">
    <source>
        <dbReference type="ARBA" id="ARBA00023002"/>
    </source>
</evidence>
<feature type="binding site" evidence="6">
    <location>
        <position position="125"/>
    </location>
    <ligand>
        <name>Fe cation</name>
        <dbReference type="ChEBI" id="CHEBI:24875"/>
        <note>catalytic</note>
    </ligand>
</feature>
<evidence type="ECO:0000313" key="8">
    <source>
        <dbReference type="EMBL" id="MBC3864040.1"/>
    </source>
</evidence>
<comment type="cofactor">
    <cofactor evidence="6">
        <name>Fe(2+)</name>
        <dbReference type="ChEBI" id="CHEBI:29033"/>
    </cofactor>
    <text evidence="6">Binds 1 Fe(2+) ion per subunit.</text>
</comment>
<organism evidence="8 9">
    <name type="scientific">Undibacterium jejuense</name>
    <dbReference type="NCBI Taxonomy" id="1344949"/>
    <lineage>
        <taxon>Bacteria</taxon>
        <taxon>Pseudomonadati</taxon>
        <taxon>Pseudomonadota</taxon>
        <taxon>Betaproteobacteria</taxon>
        <taxon>Burkholderiales</taxon>
        <taxon>Oxalobacteraceae</taxon>
        <taxon>Undibacterium</taxon>
    </lineage>
</organism>
<proteinExistence type="predicted"/>
<evidence type="ECO:0000256" key="4">
    <source>
        <dbReference type="ARBA" id="ARBA00023004"/>
    </source>
</evidence>
<dbReference type="GO" id="GO:0005737">
    <property type="term" value="C:cytoplasm"/>
    <property type="evidence" value="ECO:0007669"/>
    <property type="project" value="TreeGrafter"/>
</dbReference>
<evidence type="ECO:0000256" key="6">
    <source>
        <dbReference type="PIRSR" id="PIRSR604574-2"/>
    </source>
</evidence>
<feature type="binding site" evidence="5">
    <location>
        <position position="129"/>
    </location>
    <ligand>
        <name>substrate</name>
    </ligand>
</feature>
<reference evidence="8" key="1">
    <citation type="submission" date="2020-08" db="EMBL/GenBank/DDBJ databases">
        <title>Novel species isolated from subtropical streams in China.</title>
        <authorList>
            <person name="Lu H."/>
        </authorList>
    </citation>
    <scope>NUCLEOTIDE SEQUENCE</scope>
    <source>
        <strain evidence="8">KACC 12607</strain>
    </source>
</reference>
<dbReference type="GO" id="GO:0035513">
    <property type="term" value="P:oxidative RNA demethylation"/>
    <property type="evidence" value="ECO:0007669"/>
    <property type="project" value="TreeGrafter"/>
</dbReference>
<keyword evidence="9" id="KW-1185">Reference proteome</keyword>
<dbReference type="Gene3D" id="2.60.120.590">
    <property type="entry name" value="Alpha-ketoglutarate-dependent dioxygenase AlkB-like"/>
    <property type="match status" value="1"/>
</dbReference>
<evidence type="ECO:0000256" key="1">
    <source>
        <dbReference type="ARBA" id="ARBA00022723"/>
    </source>
</evidence>
<feature type="binding site" evidence="5">
    <location>
        <begin position="70"/>
        <end position="72"/>
    </location>
    <ligand>
        <name>substrate</name>
    </ligand>
</feature>
<evidence type="ECO:0000313" key="9">
    <source>
        <dbReference type="Proteomes" id="UP000634011"/>
    </source>
</evidence>
<gene>
    <name evidence="8" type="primary">alkB</name>
    <name evidence="8" type="ORF">H8K32_18180</name>
</gene>
<sequence length="207" mass="23038">MDTHWTETLFPGAVILRRYAVERADTLISELDAILRQAPLRQMKTPGGRTIAVQNSSCGEFGWISDTHGYRYIRFDPISKAPWPAMPQGFKDLAIDAARAAGFDKFIPDSCLINRYLPGTKLSLHQDKDELDFNHPIVSVSLGMPAIFVFGGLQRSDPLSSIKLEHGDVLVWGGPARLLFHGVKSVKDQPHGTLGSQRINLTFRRAK</sequence>
<dbReference type="PANTHER" id="PTHR16557">
    <property type="entry name" value="ALKYLATED DNA REPAIR PROTEIN ALKB-RELATED"/>
    <property type="match status" value="1"/>
</dbReference>
<dbReference type="AlphaFoldDB" id="A0A923HJ68"/>
<dbReference type="EC" id="1.14.11.33" evidence="8"/>
<evidence type="ECO:0000256" key="2">
    <source>
        <dbReference type="ARBA" id="ARBA00022964"/>
    </source>
</evidence>
<dbReference type="NCBIfam" id="NF011930">
    <property type="entry name" value="PRK15401.1"/>
    <property type="match status" value="1"/>
</dbReference>
<feature type="binding site" evidence="5">
    <location>
        <begin position="198"/>
        <end position="204"/>
    </location>
    <ligand>
        <name>2-oxoglutarate</name>
        <dbReference type="ChEBI" id="CHEBI:16810"/>
    </ligand>
</feature>
<dbReference type="PROSITE" id="PS51471">
    <property type="entry name" value="FE2OG_OXY"/>
    <property type="match status" value="1"/>
</dbReference>
<dbReference type="PANTHER" id="PTHR16557:SF2">
    <property type="entry name" value="NUCLEIC ACID DIOXYGENASE ALKBH1"/>
    <property type="match status" value="1"/>
</dbReference>
<feature type="binding site" evidence="5">
    <location>
        <begin position="114"/>
        <end position="116"/>
    </location>
    <ligand>
        <name>2-oxoglutarate</name>
        <dbReference type="ChEBI" id="CHEBI:16810"/>
    </ligand>
</feature>
<protein>
    <submittedName>
        <fullName evidence="8">DNA oxidative demethylase AlkB</fullName>
        <ecNumber evidence="8">1.14.11.33</ecNumber>
    </submittedName>
</protein>
<feature type="binding site" evidence="5">
    <location>
        <position position="63"/>
    </location>
    <ligand>
        <name>substrate</name>
    </ligand>
</feature>
<feature type="binding site" evidence="5">
    <location>
        <position position="155"/>
    </location>
    <ligand>
        <name>substrate</name>
    </ligand>
</feature>
<name>A0A923HJ68_9BURK</name>
<dbReference type="InterPro" id="IPR005123">
    <property type="entry name" value="Oxoglu/Fe-dep_dioxygenase_dom"/>
</dbReference>
<dbReference type="SUPFAM" id="SSF51197">
    <property type="entry name" value="Clavaminate synthase-like"/>
    <property type="match status" value="1"/>
</dbReference>
<evidence type="ECO:0000256" key="5">
    <source>
        <dbReference type="PIRSR" id="PIRSR604574-1"/>
    </source>
</evidence>
<keyword evidence="2" id="KW-0223">Dioxygenase</keyword>
<keyword evidence="1 6" id="KW-0479">Metal-binding</keyword>
<dbReference type="InterPro" id="IPR027450">
    <property type="entry name" value="AlkB-like"/>
</dbReference>